<feature type="domain" description="Rab-GAP TBC" evidence="5">
    <location>
        <begin position="247"/>
        <end position="431"/>
    </location>
</feature>
<dbReference type="OrthoDB" id="159449at2759"/>
<dbReference type="Pfam" id="PF00566">
    <property type="entry name" value="RabGAP-TBC"/>
    <property type="match status" value="1"/>
</dbReference>
<dbReference type="Gene3D" id="1.10.8.270">
    <property type="entry name" value="putative rabgap domain of human tbc1 domain family member 14 like domains"/>
    <property type="match status" value="1"/>
</dbReference>
<proteinExistence type="predicted"/>
<dbReference type="EMBL" id="JAPEUX010000001">
    <property type="protein sequence ID" value="KAJ4359687.1"/>
    <property type="molecule type" value="Genomic_DNA"/>
</dbReference>
<evidence type="ECO:0000259" key="5">
    <source>
        <dbReference type="PROSITE" id="PS50086"/>
    </source>
</evidence>
<name>A0A9W9CFJ2_9PLEO</name>
<dbReference type="PANTHER" id="PTHR47219">
    <property type="entry name" value="RAB GTPASE-ACTIVATING PROTEIN 1-LIKE"/>
    <property type="match status" value="1"/>
</dbReference>
<dbReference type="Gene3D" id="1.10.472.80">
    <property type="entry name" value="Ypt/Rab-GAP domain of gyp1p, domain 3"/>
    <property type="match status" value="1"/>
</dbReference>
<evidence type="ECO:0000256" key="2">
    <source>
        <dbReference type="ARBA" id="ARBA00023054"/>
    </source>
</evidence>
<reference evidence="6" key="1">
    <citation type="submission" date="2022-10" db="EMBL/GenBank/DDBJ databases">
        <title>Tapping the CABI collections for fungal endophytes: first genome assemblies for Collariella, Neodidymelliopsis, Ascochyta clinopodiicola, Didymella pomorum, Didymosphaeria variabile, Neocosmospora piperis and Neocucurbitaria cava.</title>
        <authorList>
            <person name="Hill R."/>
        </authorList>
    </citation>
    <scope>NUCLEOTIDE SEQUENCE</scope>
    <source>
        <strain evidence="6">IMI 356815</strain>
    </source>
</reference>
<keyword evidence="2 3" id="KW-0175">Coiled coil</keyword>
<dbReference type="GeneID" id="80903773"/>
<feature type="compositionally biased region" description="Polar residues" evidence="4">
    <location>
        <begin position="1"/>
        <end position="10"/>
    </location>
</feature>
<feature type="region of interest" description="Disordered" evidence="4">
    <location>
        <begin position="550"/>
        <end position="596"/>
    </location>
</feature>
<dbReference type="PANTHER" id="PTHR47219:SF9">
    <property type="entry name" value="GTPASE ACTIVATING PROTEIN AND CENTROSOME-ASSOCIATED, ISOFORM B"/>
    <property type="match status" value="1"/>
</dbReference>
<sequence>MDVAQETSAPKGQETAGRAPRIHIDSERLPTDSMVTVPLSETDGAPAVEDEAVSPALQHPEITIQEHKRTSSRPSSAEIMSAFGRRGSHERGRSLALASPTISLSDEDPPKTPTSAERSRSNSNGSEHSAQVDWAELEKKEEQEPQEEGQDESMALLLARLEQENNALMADSKATNMKASRARSQSRPPSMHQLKKLVEDGAADMRASQLPSPPPMTELEFWAALVRDYPQTVQRLPTLTLNKIRSGIPAPLRGVVWQSASGARAKLIEDQYDQLCGESSPYENIINKDLGRSFPGVEMFKDPDGEGQKMLGRVLKCFSLYDDKIGYCQGLGFLVGPLLMQMGDKEAFCVLVRLMEDYDLRACFLPDLSGLHLRIFQFQRLLQQHMPKLAAHLEELGVETAYASSWFLSFFATTCPLPMLFRIYDVLFAEGASETIMRVALALMRRNEKRLLALTEFEDVMQLLLSRAMWDPYGRNARSANDLVKDFVSFTEAVTREKLQGLEAIYKEEQDAVEKTKVQNSATSFLGRLWGGSNSTKSVALSPGLTAPSRPLSFLRRTPSTQSLASTLKSADGSESSTNTQSTALTDISRASEAPSIKIGHESRALSIKTGHSSNDRDLHYQIEQLLMSVSQLQRSNSELEAALQKQREERKEDHRIVRAVLDKMRSKPSSLATPSDRASRRRTTITAATLVQATDEGHNASLPQELEGAAKTLDERFPTHQTHHRASSMFETKQVLRDNLARAKDQLTSESLRAQAVTRELNDVQADLNISREALKETRHRLQDSYNQNQKLEKTIQELRQNVRKGSVPFSEGTPDSTPSLSRSNTTESMASTRGGLREFKLGRSDSTKSMKAPITFAKRASSLATQQVLTITDNQAPADNEALLLELVNAKTAEAVAKQELEEIKNRFENMKKAMNAQTPPAAKATPAAPAATPAPTAAAPTPAASAGGGWGWGGWKRTPSTTNATIPK</sequence>
<dbReference type="InterPro" id="IPR035969">
    <property type="entry name" value="Rab-GAP_TBC_sf"/>
</dbReference>
<keyword evidence="7" id="KW-1185">Reference proteome</keyword>
<dbReference type="InterPro" id="IPR000195">
    <property type="entry name" value="Rab-GAP-TBC_dom"/>
</dbReference>
<dbReference type="SUPFAM" id="SSF47923">
    <property type="entry name" value="Ypt/Rab-GAP domain of gyp1p"/>
    <property type="match status" value="2"/>
</dbReference>
<protein>
    <recommendedName>
        <fullName evidence="5">Rab-GAP TBC domain-containing protein</fullName>
    </recommendedName>
</protein>
<feature type="compositionally biased region" description="Basic and acidic residues" evidence="4">
    <location>
        <begin position="837"/>
        <end position="850"/>
    </location>
</feature>
<feature type="compositionally biased region" description="Polar residues" evidence="4">
    <location>
        <begin position="558"/>
        <end position="586"/>
    </location>
</feature>
<feature type="compositionally biased region" description="Polar residues" evidence="4">
    <location>
        <begin position="961"/>
        <end position="971"/>
    </location>
</feature>
<dbReference type="FunFam" id="1.10.472.80:FF:000027">
    <property type="entry name" value="GTPase activating protein (Evi5)"/>
    <property type="match status" value="1"/>
</dbReference>
<dbReference type="AlphaFoldDB" id="A0A9W9CFJ2"/>
<dbReference type="SMART" id="SM00164">
    <property type="entry name" value="TBC"/>
    <property type="match status" value="1"/>
</dbReference>
<keyword evidence="1" id="KW-0343">GTPase activation</keyword>
<evidence type="ECO:0000256" key="3">
    <source>
        <dbReference type="SAM" id="Coils"/>
    </source>
</evidence>
<gene>
    <name evidence="6" type="ORF">N0V89_000243</name>
</gene>
<comment type="caution">
    <text evidence="6">The sequence shown here is derived from an EMBL/GenBank/DDBJ whole genome shotgun (WGS) entry which is preliminary data.</text>
</comment>
<feature type="coiled-coil region" evidence="3">
    <location>
        <begin position="623"/>
        <end position="653"/>
    </location>
</feature>
<feature type="compositionally biased region" description="Low complexity" evidence="4">
    <location>
        <begin position="919"/>
        <end position="948"/>
    </location>
</feature>
<evidence type="ECO:0000313" key="6">
    <source>
        <dbReference type="EMBL" id="KAJ4359687.1"/>
    </source>
</evidence>
<dbReference type="PROSITE" id="PS50086">
    <property type="entry name" value="TBC_RABGAP"/>
    <property type="match status" value="1"/>
</dbReference>
<evidence type="ECO:0000256" key="1">
    <source>
        <dbReference type="ARBA" id="ARBA00022468"/>
    </source>
</evidence>
<feature type="coiled-coil region" evidence="3">
    <location>
        <begin position="776"/>
        <end position="803"/>
    </location>
</feature>
<dbReference type="FunFam" id="1.10.8.270:FF:000001">
    <property type="entry name" value="TBC1 domain family member 1"/>
    <property type="match status" value="1"/>
</dbReference>
<dbReference type="FunFam" id="1.10.10.750:FF:000003">
    <property type="entry name" value="GTPase activating protein (Evi5)"/>
    <property type="match status" value="1"/>
</dbReference>
<dbReference type="Proteomes" id="UP001140513">
    <property type="component" value="Unassembled WGS sequence"/>
</dbReference>
<feature type="region of interest" description="Disordered" evidence="4">
    <location>
        <begin position="1"/>
        <end position="132"/>
    </location>
</feature>
<dbReference type="Gene3D" id="1.10.10.750">
    <property type="entry name" value="Ypt/Rab-GAP domain of gyp1p, domain 1"/>
    <property type="match status" value="1"/>
</dbReference>
<organism evidence="6 7">
    <name type="scientific">Didymosphaeria variabile</name>
    <dbReference type="NCBI Taxonomy" id="1932322"/>
    <lineage>
        <taxon>Eukaryota</taxon>
        <taxon>Fungi</taxon>
        <taxon>Dikarya</taxon>
        <taxon>Ascomycota</taxon>
        <taxon>Pezizomycotina</taxon>
        <taxon>Dothideomycetes</taxon>
        <taxon>Pleosporomycetidae</taxon>
        <taxon>Pleosporales</taxon>
        <taxon>Massarineae</taxon>
        <taxon>Didymosphaeriaceae</taxon>
        <taxon>Didymosphaeria</taxon>
    </lineage>
</organism>
<feature type="region of interest" description="Disordered" evidence="4">
    <location>
        <begin position="918"/>
        <end position="971"/>
    </location>
</feature>
<accession>A0A9W9CFJ2</accession>
<feature type="compositionally biased region" description="Polar residues" evidence="4">
    <location>
        <begin position="815"/>
        <end position="833"/>
    </location>
</feature>
<dbReference type="GO" id="GO:0031267">
    <property type="term" value="F:small GTPase binding"/>
    <property type="evidence" value="ECO:0007669"/>
    <property type="project" value="TreeGrafter"/>
</dbReference>
<feature type="compositionally biased region" description="Polar residues" evidence="4">
    <location>
        <begin position="113"/>
        <end position="129"/>
    </location>
</feature>
<dbReference type="GO" id="GO:0005096">
    <property type="term" value="F:GTPase activator activity"/>
    <property type="evidence" value="ECO:0007669"/>
    <property type="project" value="UniProtKB-KW"/>
</dbReference>
<feature type="region of interest" description="Disordered" evidence="4">
    <location>
        <begin position="806"/>
        <end position="850"/>
    </location>
</feature>
<dbReference type="RefSeq" id="XP_056075889.1">
    <property type="nucleotide sequence ID" value="XM_056209067.1"/>
</dbReference>
<dbReference type="InterPro" id="IPR050302">
    <property type="entry name" value="Rab_GAP_TBC_domain"/>
</dbReference>
<evidence type="ECO:0000313" key="7">
    <source>
        <dbReference type="Proteomes" id="UP001140513"/>
    </source>
</evidence>
<evidence type="ECO:0000256" key="4">
    <source>
        <dbReference type="SAM" id="MobiDB-lite"/>
    </source>
</evidence>